<proteinExistence type="predicted"/>
<feature type="domain" description="HD" evidence="1">
    <location>
        <begin position="60"/>
        <end position="158"/>
    </location>
</feature>
<evidence type="ECO:0000259" key="1">
    <source>
        <dbReference type="PROSITE" id="PS51831"/>
    </source>
</evidence>
<reference evidence="2 3" key="1">
    <citation type="submission" date="2021-03" db="EMBL/GenBank/DDBJ databases">
        <title>Sequencing the genomes of 1000 actinobacteria strains.</title>
        <authorList>
            <person name="Klenk H.-P."/>
        </authorList>
    </citation>
    <scope>NUCLEOTIDE SEQUENCE [LARGE SCALE GENOMIC DNA]</scope>
    <source>
        <strain evidence="2 3">DSM 45510</strain>
    </source>
</reference>
<dbReference type="SUPFAM" id="SSF109604">
    <property type="entry name" value="HD-domain/PDEase-like"/>
    <property type="match status" value="1"/>
</dbReference>
<dbReference type="InterPro" id="IPR003607">
    <property type="entry name" value="HD/PDEase_dom"/>
</dbReference>
<gene>
    <name evidence="2" type="ORF">JOM49_003222</name>
</gene>
<comment type="caution">
    <text evidence="2">The sequence shown here is derived from an EMBL/GenBank/DDBJ whole genome shotgun (WGS) entry which is preliminary data.</text>
</comment>
<sequence>MNAVAGLLGRTEWYRDPLWAVEFRLTPVERSLLRSRPVRRLQFVAHAGAAAVTTHQTYSRLEHSLGLLSLVAHFAPDDTVARVAALVHDLGHLPFSHTFEGVGGLDHHVLGVRRIRELEPLLAEHDIDVEDVLAIDARTPPVLSGRRGALKLDHLESFIRSGRAHARLAEPPPATLARLRLVDGEVHTDQATAAYLAELAAGEAEYLCAWENVVPNAVVRGLAGILLDDHPRICEATDDEMWALLLEDPRTRDDARLLREDPLAWDVFPPGHDAGFPYEVRYLYLDTPCVNGQPVPIRESRALPWRCTVARREP</sequence>
<organism evidence="2 3">
    <name type="scientific">Amycolatopsis magusensis</name>
    <dbReference type="NCBI Taxonomy" id="882444"/>
    <lineage>
        <taxon>Bacteria</taxon>
        <taxon>Bacillati</taxon>
        <taxon>Actinomycetota</taxon>
        <taxon>Actinomycetes</taxon>
        <taxon>Pseudonocardiales</taxon>
        <taxon>Pseudonocardiaceae</taxon>
        <taxon>Amycolatopsis</taxon>
    </lineage>
</organism>
<evidence type="ECO:0000313" key="2">
    <source>
        <dbReference type="EMBL" id="MBP2181696.1"/>
    </source>
</evidence>
<dbReference type="SMART" id="SM00471">
    <property type="entry name" value="HDc"/>
    <property type="match status" value="1"/>
</dbReference>
<dbReference type="Proteomes" id="UP000741013">
    <property type="component" value="Unassembled WGS sequence"/>
</dbReference>
<dbReference type="InterPro" id="IPR006674">
    <property type="entry name" value="HD_domain"/>
</dbReference>
<protein>
    <recommendedName>
        <fullName evidence="1">HD domain-containing protein</fullName>
    </recommendedName>
</protein>
<name>A0ABS4PQJ3_9PSEU</name>
<dbReference type="RefSeq" id="WP_209665085.1">
    <property type="nucleotide sequence ID" value="NZ_JAGGMS010000001.1"/>
</dbReference>
<dbReference type="PROSITE" id="PS51831">
    <property type="entry name" value="HD"/>
    <property type="match status" value="1"/>
</dbReference>
<dbReference type="CDD" id="cd00077">
    <property type="entry name" value="HDc"/>
    <property type="match status" value="1"/>
</dbReference>
<dbReference type="Gene3D" id="1.10.3210.10">
    <property type="entry name" value="Hypothetical protein af1432"/>
    <property type="match status" value="1"/>
</dbReference>
<evidence type="ECO:0000313" key="3">
    <source>
        <dbReference type="Proteomes" id="UP000741013"/>
    </source>
</evidence>
<dbReference type="Pfam" id="PF01966">
    <property type="entry name" value="HD"/>
    <property type="match status" value="1"/>
</dbReference>
<dbReference type="EMBL" id="JAGGMS010000001">
    <property type="protein sequence ID" value="MBP2181696.1"/>
    <property type="molecule type" value="Genomic_DNA"/>
</dbReference>
<accession>A0ABS4PQJ3</accession>
<keyword evidence="3" id="KW-1185">Reference proteome</keyword>